<dbReference type="Proteomes" id="UP001405405">
    <property type="component" value="Unassembled WGS sequence"/>
</dbReference>
<protein>
    <recommendedName>
        <fullName evidence="3">DUF4365 domain-containing protein</fullName>
    </recommendedName>
</protein>
<sequence>MPINSHNCESFYQGSFAEHHICSLFYLYGYEAQKVSPDVGIDFMVTNLARVRFRGEAPLHAEVQVKSVLLDANGAYACLSLEELEYLSTGEDRYCVFVILYGLKGGADPRSFEREDADANKAVDRDIVNYLEDQAAENGRSLRREGVLSIHDFNHVEVQSFWLHSSQMKKLRSEGMWKQNTYGSFGLQISLENELVFVEDIQLIPELKEVRYIVEPCCASNKIRSGALSMEDY</sequence>
<organism evidence="1 2">
    <name type="scientific">Chromobacterium indicum</name>
    <dbReference type="NCBI Taxonomy" id="3110228"/>
    <lineage>
        <taxon>Bacteria</taxon>
        <taxon>Pseudomonadati</taxon>
        <taxon>Pseudomonadota</taxon>
        <taxon>Betaproteobacteria</taxon>
        <taxon>Neisseriales</taxon>
        <taxon>Chromobacteriaceae</taxon>
        <taxon>Chromobacterium</taxon>
    </lineage>
</organism>
<evidence type="ECO:0000313" key="2">
    <source>
        <dbReference type="Proteomes" id="UP001405405"/>
    </source>
</evidence>
<dbReference type="RefSeq" id="WP_346789630.1">
    <property type="nucleotide sequence ID" value="NZ_JAYFSJ010000012.1"/>
</dbReference>
<evidence type="ECO:0000313" key="1">
    <source>
        <dbReference type="EMBL" id="MEN7432398.1"/>
    </source>
</evidence>
<proteinExistence type="predicted"/>
<gene>
    <name evidence="1" type="ORF">VA599_16770</name>
</gene>
<dbReference type="EMBL" id="JAYFSJ010000012">
    <property type="protein sequence ID" value="MEN7432398.1"/>
    <property type="molecule type" value="Genomic_DNA"/>
</dbReference>
<comment type="caution">
    <text evidence="1">The sequence shown here is derived from an EMBL/GenBank/DDBJ whole genome shotgun (WGS) entry which is preliminary data.</text>
</comment>
<evidence type="ECO:0008006" key="3">
    <source>
        <dbReference type="Google" id="ProtNLM"/>
    </source>
</evidence>
<name>A0ABV0CPS8_9NEIS</name>
<keyword evidence="2" id="KW-1185">Reference proteome</keyword>
<reference evidence="1 2" key="1">
    <citation type="submission" date="2023-12" db="EMBL/GenBank/DDBJ databases">
        <title>Chromobacterium sp. strain TRC.1.1.SA producing antimicrobial pigment.</title>
        <authorList>
            <person name="Verma N."/>
            <person name="Choksket S."/>
            <person name="Pinnaka A.K."/>
            <person name="Korpole S."/>
        </authorList>
    </citation>
    <scope>NUCLEOTIDE SEQUENCE [LARGE SCALE GENOMIC DNA]</scope>
    <source>
        <strain evidence="1 2">TRC1.1.SA</strain>
    </source>
</reference>
<accession>A0ABV0CPS8</accession>